<dbReference type="PANTHER" id="PTHR43808:SF8">
    <property type="entry name" value="PEPTIDASE M20 DIMERISATION DOMAIN-CONTAINING PROTEIN"/>
    <property type="match status" value="1"/>
</dbReference>
<keyword evidence="8" id="KW-1185">Reference proteome</keyword>
<keyword evidence="4" id="KW-0378">Hydrolase</keyword>
<dbReference type="Pfam" id="PF01546">
    <property type="entry name" value="Peptidase_M20"/>
    <property type="match status" value="1"/>
</dbReference>
<dbReference type="InterPro" id="IPR002933">
    <property type="entry name" value="Peptidase_M20"/>
</dbReference>
<sequence length="385" mass="40709">MIATPQSCQELLAHMVGFDTVVAYHSGVAEAERKLSDYLAGLATAWGFTVRELPIEGACGNLLIEHCIDPTLPWLMFDSHMDTVGVEGMTIDPFGGEIRDGRLYGRGACDTKGTGAAMLWALREYAAGSQKPRNIAVLFSVGEEHVQTGARAFVEQHLALLDWTPAGVVAGEPTQMQVLGATGGFVRWKMTTLGQACHSSKPDRGHNAIYDMARLVTALEDDYIGKIRATHPLVGNASAAITVINGGKQVNVVPAEATITFDRRLVPGEDGQRELNAVQALAAQVAASRPGMQVTHHQFESAPPMGTVDGGQFANQAVTALEGVGISSEVAGEPFTTNGNHFAAAGIPTIVVGPGDIAQAHTPDEWVSLEELDRGIAGYAAIMKS</sequence>
<reference evidence="7" key="1">
    <citation type="submission" date="2022-06" db="EMBL/GenBank/DDBJ databases">
        <title>Aeoliella straminimaris, a novel planctomycete from sediments.</title>
        <authorList>
            <person name="Vitorino I.R."/>
            <person name="Lage O.M."/>
        </authorList>
    </citation>
    <scope>NUCLEOTIDE SEQUENCE</scope>
    <source>
        <strain evidence="7">ICT_H6.2</strain>
    </source>
</reference>
<dbReference type="SUPFAM" id="SSF55031">
    <property type="entry name" value="Bacterial exopeptidase dimerisation domain"/>
    <property type="match status" value="1"/>
</dbReference>
<dbReference type="EMBL" id="JAMXLR010000043">
    <property type="protein sequence ID" value="MCO6044891.1"/>
    <property type="molecule type" value="Genomic_DNA"/>
</dbReference>
<dbReference type="GO" id="GO:0046872">
    <property type="term" value="F:metal ion binding"/>
    <property type="evidence" value="ECO:0007669"/>
    <property type="project" value="UniProtKB-KW"/>
</dbReference>
<dbReference type="PROSITE" id="PS00758">
    <property type="entry name" value="ARGE_DAPE_CPG2_1"/>
    <property type="match status" value="1"/>
</dbReference>
<evidence type="ECO:0000256" key="1">
    <source>
        <dbReference type="ARBA" id="ARBA00001947"/>
    </source>
</evidence>
<evidence type="ECO:0000256" key="4">
    <source>
        <dbReference type="ARBA" id="ARBA00022801"/>
    </source>
</evidence>
<evidence type="ECO:0000259" key="6">
    <source>
        <dbReference type="Pfam" id="PF07687"/>
    </source>
</evidence>
<evidence type="ECO:0000256" key="2">
    <source>
        <dbReference type="ARBA" id="ARBA00006247"/>
    </source>
</evidence>
<dbReference type="InterPro" id="IPR036264">
    <property type="entry name" value="Bact_exopeptidase_dim_dom"/>
</dbReference>
<dbReference type="InterPro" id="IPR011650">
    <property type="entry name" value="Peptidase_M20_dimer"/>
</dbReference>
<keyword evidence="5" id="KW-0862">Zinc</keyword>
<dbReference type="InterPro" id="IPR001261">
    <property type="entry name" value="ArgE/DapE_CS"/>
</dbReference>
<evidence type="ECO:0000256" key="3">
    <source>
        <dbReference type="ARBA" id="ARBA00022723"/>
    </source>
</evidence>
<keyword evidence="3" id="KW-0479">Metal-binding</keyword>
<accession>A0A9X2JGM2</accession>
<dbReference type="PANTHER" id="PTHR43808">
    <property type="entry name" value="ACETYLORNITHINE DEACETYLASE"/>
    <property type="match status" value="1"/>
</dbReference>
<name>A0A9X2JGM2_9BACT</name>
<evidence type="ECO:0000256" key="5">
    <source>
        <dbReference type="ARBA" id="ARBA00022833"/>
    </source>
</evidence>
<dbReference type="RefSeq" id="WP_252853004.1">
    <property type="nucleotide sequence ID" value="NZ_JAMXLR010000043.1"/>
</dbReference>
<evidence type="ECO:0000313" key="8">
    <source>
        <dbReference type="Proteomes" id="UP001155241"/>
    </source>
</evidence>
<comment type="cofactor">
    <cofactor evidence="1">
        <name>Zn(2+)</name>
        <dbReference type="ChEBI" id="CHEBI:29105"/>
    </cofactor>
</comment>
<feature type="domain" description="Peptidase M20 dimerisation" evidence="6">
    <location>
        <begin position="183"/>
        <end position="287"/>
    </location>
</feature>
<dbReference type="GO" id="GO:0016787">
    <property type="term" value="F:hydrolase activity"/>
    <property type="evidence" value="ECO:0007669"/>
    <property type="project" value="UniProtKB-KW"/>
</dbReference>
<proteinExistence type="inferred from homology"/>
<protein>
    <submittedName>
        <fullName evidence="7">M20/M25/M40 family metallo-hydrolase</fullName>
    </submittedName>
</protein>
<dbReference type="SUPFAM" id="SSF53187">
    <property type="entry name" value="Zn-dependent exopeptidases"/>
    <property type="match status" value="1"/>
</dbReference>
<evidence type="ECO:0000313" key="7">
    <source>
        <dbReference type="EMBL" id="MCO6044891.1"/>
    </source>
</evidence>
<dbReference type="InterPro" id="IPR050072">
    <property type="entry name" value="Peptidase_M20A"/>
</dbReference>
<comment type="caution">
    <text evidence="7">The sequence shown here is derived from an EMBL/GenBank/DDBJ whole genome shotgun (WGS) entry which is preliminary data.</text>
</comment>
<organism evidence="7 8">
    <name type="scientific">Aeoliella straminimaris</name>
    <dbReference type="NCBI Taxonomy" id="2954799"/>
    <lineage>
        <taxon>Bacteria</taxon>
        <taxon>Pseudomonadati</taxon>
        <taxon>Planctomycetota</taxon>
        <taxon>Planctomycetia</taxon>
        <taxon>Pirellulales</taxon>
        <taxon>Lacipirellulaceae</taxon>
        <taxon>Aeoliella</taxon>
    </lineage>
</organism>
<dbReference type="Proteomes" id="UP001155241">
    <property type="component" value="Unassembled WGS sequence"/>
</dbReference>
<gene>
    <name evidence="7" type="ORF">NG895_13340</name>
</gene>
<comment type="similarity">
    <text evidence="2">Belongs to the peptidase M20A family.</text>
</comment>
<dbReference type="Pfam" id="PF07687">
    <property type="entry name" value="M20_dimer"/>
    <property type="match status" value="1"/>
</dbReference>
<dbReference type="Gene3D" id="3.40.630.10">
    <property type="entry name" value="Zn peptidases"/>
    <property type="match status" value="1"/>
</dbReference>
<dbReference type="Gene3D" id="3.30.70.360">
    <property type="match status" value="1"/>
</dbReference>
<dbReference type="AlphaFoldDB" id="A0A9X2JGM2"/>